<gene>
    <name evidence="4" type="ORF">EFL26_15600</name>
</gene>
<dbReference type="CDD" id="cd04301">
    <property type="entry name" value="NAT_SF"/>
    <property type="match status" value="1"/>
</dbReference>
<evidence type="ECO:0000256" key="1">
    <source>
        <dbReference type="ARBA" id="ARBA00022679"/>
    </source>
</evidence>
<dbReference type="InterPro" id="IPR016181">
    <property type="entry name" value="Acyl_CoA_acyltransferase"/>
</dbReference>
<comment type="caution">
    <text evidence="4">The sequence shown here is derived from an EMBL/GenBank/DDBJ whole genome shotgun (WGS) entry which is preliminary data.</text>
</comment>
<evidence type="ECO:0000256" key="2">
    <source>
        <dbReference type="ARBA" id="ARBA00023315"/>
    </source>
</evidence>
<dbReference type="InterPro" id="IPR000182">
    <property type="entry name" value="GNAT_dom"/>
</dbReference>
<dbReference type="Proteomes" id="UP000279994">
    <property type="component" value="Unassembled WGS sequence"/>
</dbReference>
<proteinExistence type="predicted"/>
<dbReference type="PROSITE" id="PS51186">
    <property type="entry name" value="GNAT"/>
    <property type="match status" value="1"/>
</dbReference>
<reference evidence="4 5" key="1">
    <citation type="submission" date="2018-11" db="EMBL/GenBank/DDBJ databases">
        <authorList>
            <person name="Li F."/>
        </authorList>
    </citation>
    <scope>NUCLEOTIDE SEQUENCE [LARGE SCALE GENOMIC DNA]</scope>
    <source>
        <strain evidence="4 5">Gsoil 818</strain>
    </source>
</reference>
<sequence>MDVRLAGRQDVEDLAHLLWLHAAPEERARQTVAAFAVDLAAWWSEHGDSHHAFVAVDGGSEVVGMAWLALLPRVPRPGAPDRRFGDVQSVFVVPEHRGRGLGSTLVETAAEHAVRLGAARVTVHSSRQAVPLYERLGFASSQRLLQRPAE</sequence>
<protein>
    <submittedName>
        <fullName evidence="4">GNAT family N-acetyltransferase</fullName>
    </submittedName>
</protein>
<evidence type="ECO:0000259" key="3">
    <source>
        <dbReference type="PROSITE" id="PS51186"/>
    </source>
</evidence>
<evidence type="ECO:0000313" key="4">
    <source>
        <dbReference type="EMBL" id="RNM14334.1"/>
    </source>
</evidence>
<feature type="domain" description="N-acetyltransferase" evidence="3">
    <location>
        <begin position="1"/>
        <end position="150"/>
    </location>
</feature>
<name>A0A3N0GPD5_9ACTN</name>
<dbReference type="Pfam" id="PF00583">
    <property type="entry name" value="Acetyltransf_1"/>
    <property type="match status" value="1"/>
</dbReference>
<accession>A0A3N0GPD5</accession>
<evidence type="ECO:0000313" key="5">
    <source>
        <dbReference type="Proteomes" id="UP000279994"/>
    </source>
</evidence>
<dbReference type="OrthoDB" id="4936934at2"/>
<dbReference type="PANTHER" id="PTHR43877">
    <property type="entry name" value="AMINOALKYLPHOSPHONATE N-ACETYLTRANSFERASE-RELATED-RELATED"/>
    <property type="match status" value="1"/>
</dbReference>
<dbReference type="SUPFAM" id="SSF55729">
    <property type="entry name" value="Acyl-CoA N-acyltransferases (Nat)"/>
    <property type="match status" value="1"/>
</dbReference>
<dbReference type="AlphaFoldDB" id="A0A3N0GPD5"/>
<keyword evidence="5" id="KW-1185">Reference proteome</keyword>
<organism evidence="4 5">
    <name type="scientific">Nocardioides pocheonensis</name>
    <dbReference type="NCBI Taxonomy" id="661485"/>
    <lineage>
        <taxon>Bacteria</taxon>
        <taxon>Bacillati</taxon>
        <taxon>Actinomycetota</taxon>
        <taxon>Actinomycetes</taxon>
        <taxon>Propionibacteriales</taxon>
        <taxon>Nocardioidaceae</taxon>
        <taxon>Nocardioides</taxon>
    </lineage>
</organism>
<dbReference type="InterPro" id="IPR050832">
    <property type="entry name" value="Bact_Acetyltransf"/>
</dbReference>
<dbReference type="EMBL" id="RJSF01000040">
    <property type="protein sequence ID" value="RNM14334.1"/>
    <property type="molecule type" value="Genomic_DNA"/>
</dbReference>
<dbReference type="Gene3D" id="3.40.630.30">
    <property type="match status" value="1"/>
</dbReference>
<keyword evidence="1 4" id="KW-0808">Transferase</keyword>
<keyword evidence="2" id="KW-0012">Acyltransferase</keyword>
<dbReference type="GO" id="GO:0016747">
    <property type="term" value="F:acyltransferase activity, transferring groups other than amino-acyl groups"/>
    <property type="evidence" value="ECO:0007669"/>
    <property type="project" value="InterPro"/>
</dbReference>
<dbReference type="RefSeq" id="WP_123223742.1">
    <property type="nucleotide sequence ID" value="NZ_RJSF01000040.1"/>
</dbReference>